<dbReference type="EnsemblMetazoa" id="BGLB037989-RA">
    <property type="protein sequence ID" value="BGLB037989-PA"/>
    <property type="gene ID" value="BGLB037989"/>
</dbReference>
<dbReference type="GO" id="GO:0004930">
    <property type="term" value="F:G protein-coupled receptor activity"/>
    <property type="evidence" value="ECO:0007669"/>
    <property type="project" value="InterPro"/>
</dbReference>
<dbReference type="PANTHER" id="PTHR46641:SF25">
    <property type="entry name" value="CNMAMIDE RECEPTOR-RELATED"/>
    <property type="match status" value="1"/>
</dbReference>
<dbReference type="STRING" id="6526.A0A2C9M355"/>
<feature type="transmembrane region" description="Helical" evidence="6">
    <location>
        <begin position="315"/>
        <end position="334"/>
    </location>
</feature>
<dbReference type="PANTHER" id="PTHR46641">
    <property type="entry name" value="FMRFAMIDE RECEPTOR-RELATED"/>
    <property type="match status" value="1"/>
</dbReference>
<evidence type="ECO:0000256" key="2">
    <source>
        <dbReference type="ARBA" id="ARBA00022692"/>
    </source>
</evidence>
<feature type="compositionally biased region" description="Basic and acidic residues" evidence="5">
    <location>
        <begin position="9"/>
        <end position="22"/>
    </location>
</feature>
<evidence type="ECO:0000256" key="6">
    <source>
        <dbReference type="SAM" id="Phobius"/>
    </source>
</evidence>
<keyword evidence="3 6" id="KW-1133">Transmembrane helix</keyword>
<evidence type="ECO:0000256" key="4">
    <source>
        <dbReference type="ARBA" id="ARBA00023136"/>
    </source>
</evidence>
<gene>
    <name evidence="8" type="primary">106066700</name>
</gene>
<dbReference type="AlphaFoldDB" id="A0A2C9M355"/>
<evidence type="ECO:0000256" key="3">
    <source>
        <dbReference type="ARBA" id="ARBA00022989"/>
    </source>
</evidence>
<name>A0A2C9M355_BIOGL</name>
<feature type="transmembrane region" description="Helical" evidence="6">
    <location>
        <begin position="272"/>
        <end position="294"/>
    </location>
</feature>
<dbReference type="Pfam" id="PF00001">
    <property type="entry name" value="7tm_1"/>
    <property type="match status" value="1"/>
</dbReference>
<evidence type="ECO:0000259" key="7">
    <source>
        <dbReference type="PROSITE" id="PS50262"/>
    </source>
</evidence>
<dbReference type="PRINTS" id="PR00237">
    <property type="entry name" value="GPCRRHODOPSN"/>
</dbReference>
<dbReference type="VEuPathDB" id="VectorBase:BGLAX_052677"/>
<organism evidence="8 9">
    <name type="scientific">Biomphalaria glabrata</name>
    <name type="common">Bloodfluke planorb</name>
    <name type="synonym">Freshwater snail</name>
    <dbReference type="NCBI Taxonomy" id="6526"/>
    <lineage>
        <taxon>Eukaryota</taxon>
        <taxon>Metazoa</taxon>
        <taxon>Spiralia</taxon>
        <taxon>Lophotrochozoa</taxon>
        <taxon>Mollusca</taxon>
        <taxon>Gastropoda</taxon>
        <taxon>Heterobranchia</taxon>
        <taxon>Euthyneura</taxon>
        <taxon>Panpulmonata</taxon>
        <taxon>Hygrophila</taxon>
        <taxon>Lymnaeoidea</taxon>
        <taxon>Planorbidae</taxon>
        <taxon>Biomphalaria</taxon>
    </lineage>
</organism>
<keyword evidence="2 6" id="KW-0812">Transmembrane</keyword>
<evidence type="ECO:0000256" key="1">
    <source>
        <dbReference type="ARBA" id="ARBA00004370"/>
    </source>
</evidence>
<dbReference type="Gene3D" id="1.20.1070.10">
    <property type="entry name" value="Rhodopsin 7-helix transmembrane proteins"/>
    <property type="match status" value="1"/>
</dbReference>
<feature type="transmembrane region" description="Helical" evidence="6">
    <location>
        <begin position="217"/>
        <end position="237"/>
    </location>
</feature>
<feature type="transmembrane region" description="Helical" evidence="6">
    <location>
        <begin position="178"/>
        <end position="196"/>
    </location>
</feature>
<dbReference type="VEuPathDB" id="VectorBase:BGLB037989"/>
<keyword evidence="4 6" id="KW-0472">Membrane</keyword>
<reference evidence="8" key="1">
    <citation type="submission" date="2020-05" db="UniProtKB">
        <authorList>
            <consortium name="EnsemblMetazoa"/>
        </authorList>
    </citation>
    <scope>IDENTIFICATION</scope>
    <source>
        <strain evidence="8">BB02</strain>
    </source>
</reference>
<feature type="transmembrane region" description="Helical" evidence="6">
    <location>
        <begin position="369"/>
        <end position="389"/>
    </location>
</feature>
<dbReference type="GO" id="GO:0016020">
    <property type="term" value="C:membrane"/>
    <property type="evidence" value="ECO:0007669"/>
    <property type="project" value="UniProtKB-SubCell"/>
</dbReference>
<feature type="domain" description="G-protein coupled receptors family 1 profile" evidence="7">
    <location>
        <begin position="118"/>
        <end position="382"/>
    </location>
</feature>
<dbReference type="PROSITE" id="PS50262">
    <property type="entry name" value="G_PROTEIN_RECEP_F1_2"/>
    <property type="match status" value="1"/>
</dbReference>
<accession>A0A2C9M355</accession>
<proteinExistence type="predicted"/>
<dbReference type="InterPro" id="IPR000276">
    <property type="entry name" value="GPCR_Rhodpsn"/>
</dbReference>
<comment type="subcellular location">
    <subcellularLocation>
        <location evidence="1">Membrane</location>
    </subcellularLocation>
</comment>
<feature type="region of interest" description="Disordered" evidence="5">
    <location>
        <begin position="1"/>
        <end position="22"/>
    </location>
</feature>
<dbReference type="SUPFAM" id="SSF81321">
    <property type="entry name" value="Family A G protein-coupled receptor-like"/>
    <property type="match status" value="1"/>
</dbReference>
<dbReference type="InterPro" id="IPR052954">
    <property type="entry name" value="GPCR-Ligand_Int"/>
</dbReference>
<dbReference type="Proteomes" id="UP000076420">
    <property type="component" value="Unassembled WGS sequence"/>
</dbReference>
<dbReference type="KEGG" id="bgt:106066700"/>
<evidence type="ECO:0000256" key="5">
    <source>
        <dbReference type="SAM" id="MobiDB-lite"/>
    </source>
</evidence>
<feature type="transmembrane region" description="Helical" evidence="6">
    <location>
        <begin position="106"/>
        <end position="127"/>
    </location>
</feature>
<sequence>MAAGRVRNRGLDYRDGNPDPKLHNQAAFQQRSSFDMRMLPKRTINTNTSSCLKHFNNRTVNVCDVFLSFSANEWSDRLDDYFDFDVRNFDGTEDPVFVLVKDVQKYFLPVLCILGIFGNIVSMRVFWTKSMRKKSCIVYLIIKCVMDTFFLVSLFIFWLDRVGVSWFQHTLACQTVVFVTYLSSYLSAWMVVMVTIENYIHVRHSQRAKTLCTPFKAKMISLGFILLGLACYHFSFWTTTSEASGNRHVCTTKLEYFALHEIFTYVDTTLTLALPSLLLFVFTTGIVCCLLVLVKGSECRESCKRGPTGTFQISPLTQITVMLLAVTFFFILFHTPSHVVRLWMICEAFLTTDPNQLLPALRLQRVFEILYYTNFATNFLTFFFTGRQYRRVLKLRLMRFLCRKSSVTSAAYL</sequence>
<dbReference type="InterPro" id="IPR017452">
    <property type="entry name" value="GPCR_Rhodpsn_7TM"/>
</dbReference>
<protein>
    <recommendedName>
        <fullName evidence="7">G-protein coupled receptors family 1 profile domain-containing protein</fullName>
    </recommendedName>
</protein>
<feature type="transmembrane region" description="Helical" evidence="6">
    <location>
        <begin position="136"/>
        <end position="158"/>
    </location>
</feature>
<evidence type="ECO:0000313" key="9">
    <source>
        <dbReference type="Proteomes" id="UP000076420"/>
    </source>
</evidence>
<evidence type="ECO:0000313" key="8">
    <source>
        <dbReference type="EnsemblMetazoa" id="BGLB037989-PA"/>
    </source>
</evidence>